<evidence type="ECO:0000313" key="3">
    <source>
        <dbReference type="Proteomes" id="UP000261540"/>
    </source>
</evidence>
<feature type="compositionally biased region" description="Basic and acidic residues" evidence="1">
    <location>
        <begin position="359"/>
        <end position="375"/>
    </location>
</feature>
<feature type="region of interest" description="Disordered" evidence="1">
    <location>
        <begin position="342"/>
        <end position="375"/>
    </location>
</feature>
<keyword evidence="3" id="KW-1185">Reference proteome</keyword>
<dbReference type="GO" id="GO:0006310">
    <property type="term" value="P:DNA recombination"/>
    <property type="evidence" value="ECO:0007669"/>
    <property type="project" value="InterPro"/>
</dbReference>
<evidence type="ECO:0000256" key="1">
    <source>
        <dbReference type="SAM" id="MobiDB-lite"/>
    </source>
</evidence>
<name>A0A3B3QTU0_9TELE</name>
<dbReference type="PANTHER" id="PTHR35662">
    <property type="entry name" value="INTERACTOR OF HORMAD1 PROTEIN 1"/>
    <property type="match status" value="1"/>
</dbReference>
<dbReference type="STRING" id="1676925.ENSPKIP00000009309"/>
<sequence>MNPNTWNIKEILSIPPASGVPQKISSLIPAASDYSSLTDSQFLFGSQFWPDQSQGLSVEMSFPSRTSQQNSEVNECRVSTSYQIKPYLFGGDSQDKSKVPALTDSTNKGILEMFEDVERKAKERDESMLTDRVLQLGNIMENIKLTLNSIDGSIESAKRVILEHLDGLTTTIQDHAAMVKKSVVSPLESFLNELASLAQKLRDVEDRETKISVEVSALHSSVESLHRDLVSLRAEHGKEQCMMGDILSQLCTLVSSHSLAKQVTGRAVQTSPCLFENLVKKKTKYLEGTHFCGPEPFALGKMEDLEKAPQAGEAEIPTERLADTLTVGSSKEPLQKFYCTRSASTQRKNQHRSGSIPKCCKENAPPHDKKSPQVLSCKDKQAGVHNGRIKANRPKRALRKRPRATPSETGMAWTLPTTQSVGLCQGAGMGGVQPKKGNAVQGHAGYSMATATWVTGKPHTLQTSPQNKGLWQLFSISDDSD</sequence>
<accession>A0A3B3QTU0</accession>
<dbReference type="GO" id="GO:0042138">
    <property type="term" value="P:meiotic DNA double-strand break formation"/>
    <property type="evidence" value="ECO:0007669"/>
    <property type="project" value="InterPro"/>
</dbReference>
<protein>
    <submittedName>
        <fullName evidence="2">Coiled-coil domain containing 36</fullName>
    </submittedName>
</protein>
<dbReference type="Pfam" id="PF15771">
    <property type="entry name" value="IHO1"/>
    <property type="match status" value="1"/>
</dbReference>
<dbReference type="Proteomes" id="UP000261540">
    <property type="component" value="Unplaced"/>
</dbReference>
<feature type="region of interest" description="Disordered" evidence="1">
    <location>
        <begin position="392"/>
        <end position="411"/>
    </location>
</feature>
<dbReference type="GeneTree" id="ENSGT00980000198806"/>
<dbReference type="CTD" id="559302"/>
<dbReference type="PANTHER" id="PTHR35662:SF1">
    <property type="entry name" value="INTERACTOR OF HORMAD1 PROTEIN 1"/>
    <property type="match status" value="1"/>
</dbReference>
<reference evidence="2" key="2">
    <citation type="submission" date="2025-09" db="UniProtKB">
        <authorList>
            <consortium name="Ensembl"/>
        </authorList>
    </citation>
    <scope>IDENTIFICATION</scope>
</reference>
<dbReference type="OrthoDB" id="10066605at2759"/>
<proteinExistence type="predicted"/>
<feature type="compositionally biased region" description="Basic residues" evidence="1">
    <location>
        <begin position="392"/>
        <end position="403"/>
    </location>
</feature>
<dbReference type="InterPro" id="IPR031529">
    <property type="entry name" value="IHO1"/>
</dbReference>
<evidence type="ECO:0000313" key="2">
    <source>
        <dbReference type="Ensembl" id="ENSPKIP00000009309.1"/>
    </source>
</evidence>
<dbReference type="AlphaFoldDB" id="A0A3B3QTU0"/>
<dbReference type="GO" id="GO:0000794">
    <property type="term" value="C:condensed nuclear chromosome"/>
    <property type="evidence" value="ECO:0007669"/>
    <property type="project" value="TreeGrafter"/>
</dbReference>
<reference evidence="2" key="1">
    <citation type="submission" date="2025-08" db="UniProtKB">
        <authorList>
            <consortium name="Ensembl"/>
        </authorList>
    </citation>
    <scope>IDENTIFICATION</scope>
</reference>
<organism evidence="2 3">
    <name type="scientific">Paramormyrops kingsleyae</name>
    <dbReference type="NCBI Taxonomy" id="1676925"/>
    <lineage>
        <taxon>Eukaryota</taxon>
        <taxon>Metazoa</taxon>
        <taxon>Chordata</taxon>
        <taxon>Craniata</taxon>
        <taxon>Vertebrata</taxon>
        <taxon>Euteleostomi</taxon>
        <taxon>Actinopterygii</taxon>
        <taxon>Neopterygii</taxon>
        <taxon>Teleostei</taxon>
        <taxon>Osteoglossocephala</taxon>
        <taxon>Osteoglossomorpha</taxon>
        <taxon>Osteoglossiformes</taxon>
        <taxon>Mormyridae</taxon>
        <taxon>Paramormyrops</taxon>
    </lineage>
</organism>
<dbReference type="Ensembl" id="ENSPKIT00000033414.1">
    <property type="protein sequence ID" value="ENSPKIP00000009309.1"/>
    <property type="gene ID" value="ENSPKIG00000024466.1"/>
</dbReference>
<dbReference type="KEGG" id="pki:111856197"/>
<dbReference type="GO" id="GO:0007129">
    <property type="term" value="P:homologous chromosome pairing at meiosis"/>
    <property type="evidence" value="ECO:0007669"/>
    <property type="project" value="TreeGrafter"/>
</dbReference>